<keyword evidence="22" id="KW-0472">Membrane</keyword>
<keyword evidence="22" id="KW-0812">Transmembrane</keyword>
<evidence type="ECO:0000256" key="13">
    <source>
        <dbReference type="ARBA" id="ARBA00022842"/>
    </source>
</evidence>
<evidence type="ECO:0000259" key="24">
    <source>
        <dbReference type="PROSITE" id="PS50885"/>
    </source>
</evidence>
<feature type="transmembrane region" description="Helical" evidence="22">
    <location>
        <begin position="245"/>
        <end position="263"/>
    </location>
</feature>
<keyword evidence="21" id="KW-0175">Coiled coil</keyword>
<feature type="transmembrane region" description="Helical" evidence="22">
    <location>
        <begin position="989"/>
        <end position="1010"/>
    </location>
</feature>
<dbReference type="CDD" id="cd00082">
    <property type="entry name" value="HisKA"/>
    <property type="match status" value="1"/>
</dbReference>
<dbReference type="Gene3D" id="1.10.287.130">
    <property type="match status" value="1"/>
</dbReference>
<dbReference type="PANTHER" id="PTHR44936:SF9">
    <property type="entry name" value="SENSOR PROTEIN CREC"/>
    <property type="match status" value="1"/>
</dbReference>
<feature type="transmembrane region" description="Helical" evidence="22">
    <location>
        <begin position="492"/>
        <end position="511"/>
    </location>
</feature>
<dbReference type="Pfam" id="PF00512">
    <property type="entry name" value="HisKA"/>
    <property type="match status" value="1"/>
</dbReference>
<dbReference type="InterPro" id="IPR036890">
    <property type="entry name" value="HATPase_C_sf"/>
</dbReference>
<keyword evidence="12 25" id="KW-0067">ATP-binding</keyword>
<keyword evidence="17" id="KW-0843">Virulence</keyword>
<dbReference type="SUPFAM" id="SSF55874">
    <property type="entry name" value="ATPase domain of HSP90 chaperone/DNA topoisomerase II/histidine kinase"/>
    <property type="match status" value="1"/>
</dbReference>
<evidence type="ECO:0000256" key="6">
    <source>
        <dbReference type="ARBA" id="ARBA00022475"/>
    </source>
</evidence>
<dbReference type="InterPro" id="IPR003660">
    <property type="entry name" value="HAMP_dom"/>
</dbReference>
<keyword evidence="18" id="KW-0464">Manganese</keyword>
<reference evidence="25 26" key="1">
    <citation type="submission" date="2021-11" db="EMBL/GenBank/DDBJ databases">
        <title>Aliifidinibius sp. nov., a new bacterium isolated from saline soil.</title>
        <authorList>
            <person name="Galisteo C."/>
            <person name="De La Haba R."/>
            <person name="Sanchez-Porro C."/>
            <person name="Ventosa A."/>
        </authorList>
    </citation>
    <scope>NUCLEOTIDE SEQUENCE [LARGE SCALE GENOMIC DNA]</scope>
    <source>
        <strain evidence="25 26">KACC 190600</strain>
    </source>
</reference>
<dbReference type="PROSITE" id="PS50109">
    <property type="entry name" value="HIS_KIN"/>
    <property type="match status" value="1"/>
</dbReference>
<evidence type="ECO:0000256" key="19">
    <source>
        <dbReference type="ARBA" id="ARBA00040454"/>
    </source>
</evidence>
<evidence type="ECO:0000256" key="2">
    <source>
        <dbReference type="ARBA" id="ARBA00001936"/>
    </source>
</evidence>
<keyword evidence="16" id="KW-0346">Stress response</keyword>
<keyword evidence="14" id="KW-0904">Protein phosphatase</keyword>
<evidence type="ECO:0000313" key="25">
    <source>
        <dbReference type="EMBL" id="MCW9713462.1"/>
    </source>
</evidence>
<dbReference type="InterPro" id="IPR003594">
    <property type="entry name" value="HATPase_dom"/>
</dbReference>
<dbReference type="PRINTS" id="PR00344">
    <property type="entry name" value="BCTRLSENSOR"/>
</dbReference>
<evidence type="ECO:0000256" key="15">
    <source>
        <dbReference type="ARBA" id="ARBA00023012"/>
    </source>
</evidence>
<feature type="transmembrane region" description="Helical" evidence="22">
    <location>
        <begin position="827"/>
        <end position="847"/>
    </location>
</feature>
<name>A0ABT3Q017_9BACT</name>
<comment type="cofactor">
    <cofactor evidence="2">
        <name>Mn(2+)</name>
        <dbReference type="ChEBI" id="CHEBI:29035"/>
    </cofactor>
</comment>
<dbReference type="RefSeq" id="WP_265790160.1">
    <property type="nucleotide sequence ID" value="NZ_BAABRS010000003.1"/>
</dbReference>
<feature type="transmembrane region" description="Helical" evidence="22">
    <location>
        <begin position="398"/>
        <end position="422"/>
    </location>
</feature>
<dbReference type="Proteomes" id="UP001207337">
    <property type="component" value="Unassembled WGS sequence"/>
</dbReference>
<protein>
    <recommendedName>
        <fullName evidence="19">Signal transduction histidine-protein kinase/phosphatase MprB</fullName>
        <ecNumber evidence="5">2.7.13.3</ecNumber>
    </recommendedName>
    <alternativeName>
        <fullName evidence="20">Mycobacterial persistence regulator B</fullName>
    </alternativeName>
</protein>
<keyword evidence="26" id="KW-1185">Reference proteome</keyword>
<keyword evidence="9" id="KW-0547">Nucleotide-binding</keyword>
<feature type="transmembrane region" description="Helical" evidence="22">
    <location>
        <begin position="780"/>
        <end position="806"/>
    </location>
</feature>
<keyword evidence="11" id="KW-0378">Hydrolase</keyword>
<organism evidence="25 26">
    <name type="scientific">Fodinibius salicampi</name>
    <dbReference type="NCBI Taxonomy" id="1920655"/>
    <lineage>
        <taxon>Bacteria</taxon>
        <taxon>Pseudomonadati</taxon>
        <taxon>Balneolota</taxon>
        <taxon>Balneolia</taxon>
        <taxon>Balneolales</taxon>
        <taxon>Balneolaceae</taxon>
        <taxon>Fodinibius</taxon>
    </lineage>
</organism>
<dbReference type="GO" id="GO:0005524">
    <property type="term" value="F:ATP binding"/>
    <property type="evidence" value="ECO:0007669"/>
    <property type="project" value="UniProtKB-KW"/>
</dbReference>
<dbReference type="EMBL" id="JAJNDC010000003">
    <property type="protein sequence ID" value="MCW9713462.1"/>
    <property type="molecule type" value="Genomic_DNA"/>
</dbReference>
<keyword evidence="8" id="KW-0808">Transferase</keyword>
<evidence type="ECO:0000259" key="23">
    <source>
        <dbReference type="PROSITE" id="PS50109"/>
    </source>
</evidence>
<dbReference type="Pfam" id="PF00672">
    <property type="entry name" value="HAMP"/>
    <property type="match status" value="1"/>
</dbReference>
<dbReference type="PANTHER" id="PTHR44936">
    <property type="entry name" value="SENSOR PROTEIN CREC"/>
    <property type="match status" value="1"/>
</dbReference>
<evidence type="ECO:0000256" key="14">
    <source>
        <dbReference type="ARBA" id="ARBA00022912"/>
    </source>
</evidence>
<evidence type="ECO:0000256" key="20">
    <source>
        <dbReference type="ARBA" id="ARBA00041776"/>
    </source>
</evidence>
<evidence type="ECO:0000256" key="3">
    <source>
        <dbReference type="ARBA" id="ARBA00001946"/>
    </source>
</evidence>
<evidence type="ECO:0000256" key="9">
    <source>
        <dbReference type="ARBA" id="ARBA00022741"/>
    </source>
</evidence>
<evidence type="ECO:0000256" key="16">
    <source>
        <dbReference type="ARBA" id="ARBA00023016"/>
    </source>
</evidence>
<evidence type="ECO:0000256" key="18">
    <source>
        <dbReference type="ARBA" id="ARBA00023211"/>
    </source>
</evidence>
<evidence type="ECO:0000256" key="11">
    <source>
        <dbReference type="ARBA" id="ARBA00022801"/>
    </source>
</evidence>
<evidence type="ECO:0000256" key="21">
    <source>
        <dbReference type="SAM" id="Coils"/>
    </source>
</evidence>
<evidence type="ECO:0000256" key="7">
    <source>
        <dbReference type="ARBA" id="ARBA00022553"/>
    </source>
</evidence>
<evidence type="ECO:0000313" key="26">
    <source>
        <dbReference type="Proteomes" id="UP001207337"/>
    </source>
</evidence>
<evidence type="ECO:0000256" key="12">
    <source>
        <dbReference type="ARBA" id="ARBA00022840"/>
    </source>
</evidence>
<dbReference type="CDD" id="cd00075">
    <property type="entry name" value="HATPase"/>
    <property type="match status" value="1"/>
</dbReference>
<feature type="coiled-coil region" evidence="21">
    <location>
        <begin position="1045"/>
        <end position="1079"/>
    </location>
</feature>
<evidence type="ECO:0000256" key="1">
    <source>
        <dbReference type="ARBA" id="ARBA00000085"/>
    </source>
</evidence>
<comment type="subcellular location">
    <subcellularLocation>
        <location evidence="4">Cell membrane</location>
        <topology evidence="4">Multi-pass membrane protein</topology>
    </subcellularLocation>
</comment>
<dbReference type="InterPro" id="IPR004358">
    <property type="entry name" value="Sig_transdc_His_kin-like_C"/>
</dbReference>
<dbReference type="SUPFAM" id="SSF158472">
    <property type="entry name" value="HAMP domain-like"/>
    <property type="match status" value="1"/>
</dbReference>
<feature type="domain" description="Histidine kinase" evidence="23">
    <location>
        <begin position="1081"/>
        <end position="1294"/>
    </location>
</feature>
<evidence type="ECO:0000256" key="17">
    <source>
        <dbReference type="ARBA" id="ARBA00023026"/>
    </source>
</evidence>
<feature type="domain" description="HAMP" evidence="24">
    <location>
        <begin position="1012"/>
        <end position="1064"/>
    </location>
</feature>
<evidence type="ECO:0000256" key="10">
    <source>
        <dbReference type="ARBA" id="ARBA00022777"/>
    </source>
</evidence>
<dbReference type="SUPFAM" id="SSF47384">
    <property type="entry name" value="Homodimeric domain of signal transducing histidine kinase"/>
    <property type="match status" value="1"/>
</dbReference>
<dbReference type="InterPro" id="IPR036097">
    <property type="entry name" value="HisK_dim/P_sf"/>
</dbReference>
<dbReference type="SMART" id="SM00387">
    <property type="entry name" value="HATPase_c"/>
    <property type="match status" value="1"/>
</dbReference>
<gene>
    <name evidence="25" type="ORF">LQ318_11160</name>
</gene>
<feature type="transmembrane region" description="Helical" evidence="22">
    <location>
        <begin position="434"/>
        <end position="454"/>
    </location>
</feature>
<dbReference type="SMART" id="SM00388">
    <property type="entry name" value="HisKA"/>
    <property type="match status" value="1"/>
</dbReference>
<dbReference type="Gene3D" id="3.30.565.10">
    <property type="entry name" value="Histidine kinase-like ATPase, C-terminal domain"/>
    <property type="match status" value="1"/>
</dbReference>
<comment type="caution">
    <text evidence="25">The sequence shown here is derived from an EMBL/GenBank/DDBJ whole genome shotgun (WGS) entry which is preliminary data.</text>
</comment>
<evidence type="ECO:0000256" key="8">
    <source>
        <dbReference type="ARBA" id="ARBA00022679"/>
    </source>
</evidence>
<dbReference type="CDD" id="cd06225">
    <property type="entry name" value="HAMP"/>
    <property type="match status" value="1"/>
</dbReference>
<evidence type="ECO:0000256" key="22">
    <source>
        <dbReference type="SAM" id="Phobius"/>
    </source>
</evidence>
<sequence length="1295" mass="147589">MKTSLDLSRLYRLLGWAILTLLLLLLALEGWRYSIKPSDANHQQIVEQRLTESAQFFENKQQQLLNRSEQLASTLQSLLLQEHSPQNIYTHLDSYSDFWGISLYQNDQPIVWKGFAPPNRNDNSLEDPLEPQITLSKENNTTYWEAYVPFNVQRNDDVIWYQMFTSYRIEQTNPLAIGSATEFNILHSESSIDYPVNFSIFSSPPDSVTQTQKLNNIERDSIGVVYASEEDLLQKKEEWNEGNSFWRSLFALFSFAVFVIVFFKAVDKVSWLTGLLLQLFFISAGWFVLAYTDIISIWTQMLVEPANEAWAKTAEQLAYIFTQVFFALLASIAIARKLPFFNRKIKANSYLASIGLATFVGAINGLSIPLVLNWTYNNIVSSGIPLLDLRILPEWNTVIIYLIVGLTLLSLGILLSSLNLLLFRSTLNHIRLSATIVVIAFIIGLLLTQLLVLNFPALNWILYSSIAAFAIILFIAIGHAQNIPGISSLSPLRNIVMGSIFIATLGVPMFYQSYLIHIDEELLQTAQNYAQEEDPQARELTRQLLVNLEKEFQTISNEDILNNQSSIQSRFTQNIRDFLESEWNTYSFDLQLVSSSEELIANYSTNLNSPNWINYFNIPRLKITTEIQQITRSSIQPIIQQPQLINQQDYRTFYRGWIPVFGSSEYQPIAWILCSVYKERPQFNKPIRAVMASLTYEDWNNNFLMQKYENAQLVSATDQGFTGYFPKYQQLNEEEQKALESDSLIYYYDQANENTYRTLLWKESDTVSIKTSSALPEYRLILFSLFRFSFTLLIVGCLITFITQLINKHQTSLLGENKRFQDRILDSFLLATLIFLGFLIATSHYAIKKQNQEIVRQELFEKLERLAESIQSSQLMDNNFSRSPSSSLESLTTPWNVDATLYTDHSVAETTTPQIYQQHLLPDILPYDIYHQISVQQKREAYSSVNLAGQPLLIGYRSILDDENETMGILAIPTFLESPKYDQQLLETISYLILVYILVFGLFILGSAFISKSLTRSLTYIQRGLNKISGGNLDTTIPVTSQDEIGNLAKAYNEMVRRLRKLQKELAKAEREAAWKEMAQQVAHEIKNPLTPMKLNVQHLERQLKTGKYEGEELKAHIQKITANLIEQIQSLSNIASDFSKFSQPIEKDFTSVNLTSILESVVQLYQHDQQISLSFDAPEEVVLVNGIADDLKRVFINIVKNAYESIGNNKGKISISLYRSQQNAFVEIEDNGSGIPEENRSNIFVPSFSTKSGGTGLGLAICKKIIEAHGGSITFASVEGEGTTFVIKLPQVDS</sequence>
<feature type="transmembrane region" description="Helical" evidence="22">
    <location>
        <begin position="318"/>
        <end position="338"/>
    </location>
</feature>
<comment type="cofactor">
    <cofactor evidence="3">
        <name>Mg(2+)</name>
        <dbReference type="ChEBI" id="CHEBI:18420"/>
    </cofactor>
</comment>
<keyword evidence="10" id="KW-0418">Kinase</keyword>
<keyword evidence="15" id="KW-0902">Two-component regulatory system</keyword>
<proteinExistence type="predicted"/>
<dbReference type="InterPro" id="IPR003661">
    <property type="entry name" value="HisK_dim/P_dom"/>
</dbReference>
<dbReference type="PROSITE" id="PS50885">
    <property type="entry name" value="HAMP"/>
    <property type="match status" value="1"/>
</dbReference>
<keyword evidence="13" id="KW-0460">Magnesium</keyword>
<dbReference type="InterPro" id="IPR005467">
    <property type="entry name" value="His_kinase_dom"/>
</dbReference>
<dbReference type="Gene3D" id="6.10.340.10">
    <property type="match status" value="1"/>
</dbReference>
<keyword evidence="6" id="KW-1003">Cell membrane</keyword>
<keyword evidence="22" id="KW-1133">Transmembrane helix</keyword>
<accession>A0ABT3Q017</accession>
<dbReference type="EC" id="2.7.13.3" evidence="5"/>
<dbReference type="InterPro" id="IPR050980">
    <property type="entry name" value="2C_sensor_his_kinase"/>
</dbReference>
<evidence type="ECO:0000256" key="5">
    <source>
        <dbReference type="ARBA" id="ARBA00012438"/>
    </source>
</evidence>
<dbReference type="SMART" id="SM00304">
    <property type="entry name" value="HAMP"/>
    <property type="match status" value="1"/>
</dbReference>
<comment type="catalytic activity">
    <reaction evidence="1">
        <text>ATP + protein L-histidine = ADP + protein N-phospho-L-histidine.</text>
        <dbReference type="EC" id="2.7.13.3"/>
    </reaction>
</comment>
<feature type="transmembrane region" description="Helical" evidence="22">
    <location>
        <begin position="350"/>
        <end position="372"/>
    </location>
</feature>
<feature type="transmembrane region" description="Helical" evidence="22">
    <location>
        <begin position="275"/>
        <end position="298"/>
    </location>
</feature>
<dbReference type="Pfam" id="PF02518">
    <property type="entry name" value="HATPase_c"/>
    <property type="match status" value="1"/>
</dbReference>
<feature type="transmembrane region" description="Helical" evidence="22">
    <location>
        <begin position="460"/>
        <end position="480"/>
    </location>
</feature>
<evidence type="ECO:0000256" key="4">
    <source>
        <dbReference type="ARBA" id="ARBA00004651"/>
    </source>
</evidence>
<keyword evidence="7" id="KW-0597">Phosphoprotein</keyword>